<keyword evidence="6 8" id="KW-0472">Membrane</keyword>
<dbReference type="EMBL" id="QXWK01000001">
    <property type="protein sequence ID" value="NBH60072.1"/>
    <property type="molecule type" value="Genomic_DNA"/>
</dbReference>
<comment type="function">
    <text evidence="8">Probably functions as a manganese efflux pump.</text>
</comment>
<dbReference type="PANTHER" id="PTHR35529:SF1">
    <property type="entry name" value="MANGANESE EFFLUX PUMP MNTP-RELATED"/>
    <property type="match status" value="1"/>
</dbReference>
<feature type="transmembrane region" description="Helical" evidence="8">
    <location>
        <begin position="6"/>
        <end position="27"/>
    </location>
</feature>
<sequence length="182" mass="19115">MGLIEITLIGVGLAMDAVAVSISNAMIFKPLRKTDYIAMILAFGIFQGIMPLLGYYAGSVFARWITKYSGIVIFLILGAIGGNMVRESFRSEPSKVYDEKRLTAGILFFQAVATSIDAFAVGVGFCAASVAILPTVSLIASITGVLVFGAILVGKKFGNIFESKAGLLGGVILVIIGIKGLL</sequence>
<comment type="caution">
    <text evidence="9">The sequence shown here is derived from an EMBL/GenBank/DDBJ whole genome shotgun (WGS) entry which is preliminary data.</text>
</comment>
<keyword evidence="2 8" id="KW-1003">Cell membrane</keyword>
<dbReference type="Proteomes" id="UP000446866">
    <property type="component" value="Unassembled WGS sequence"/>
</dbReference>
<keyword evidence="5 8" id="KW-0406">Ion transport</keyword>
<dbReference type="HAMAP" id="MF_01521">
    <property type="entry name" value="MntP_pump"/>
    <property type="match status" value="1"/>
</dbReference>
<dbReference type="Pfam" id="PF02659">
    <property type="entry name" value="Mntp"/>
    <property type="match status" value="1"/>
</dbReference>
<dbReference type="GO" id="GO:0005384">
    <property type="term" value="F:manganese ion transmembrane transporter activity"/>
    <property type="evidence" value="ECO:0007669"/>
    <property type="project" value="UniProtKB-UniRule"/>
</dbReference>
<keyword evidence="7 8" id="KW-0464">Manganese</keyword>
<keyword evidence="10" id="KW-1185">Reference proteome</keyword>
<evidence type="ECO:0000256" key="6">
    <source>
        <dbReference type="ARBA" id="ARBA00023136"/>
    </source>
</evidence>
<evidence type="ECO:0000256" key="5">
    <source>
        <dbReference type="ARBA" id="ARBA00023065"/>
    </source>
</evidence>
<name>A0A845QEQ8_9FIRM</name>
<organism evidence="9 10">
    <name type="scientific">Anaerotruncus colihominis</name>
    <dbReference type="NCBI Taxonomy" id="169435"/>
    <lineage>
        <taxon>Bacteria</taxon>
        <taxon>Bacillati</taxon>
        <taxon>Bacillota</taxon>
        <taxon>Clostridia</taxon>
        <taxon>Eubacteriales</taxon>
        <taxon>Oscillospiraceae</taxon>
        <taxon>Anaerotruncus</taxon>
    </lineage>
</organism>
<evidence type="ECO:0000256" key="7">
    <source>
        <dbReference type="ARBA" id="ARBA00023211"/>
    </source>
</evidence>
<dbReference type="GO" id="GO:0005886">
    <property type="term" value="C:plasma membrane"/>
    <property type="evidence" value="ECO:0007669"/>
    <property type="project" value="UniProtKB-SubCell"/>
</dbReference>
<dbReference type="AlphaFoldDB" id="A0A845QEQ8"/>
<keyword evidence="1 8" id="KW-0813">Transport</keyword>
<feature type="transmembrane region" description="Helical" evidence="8">
    <location>
        <begin position="131"/>
        <end position="153"/>
    </location>
</feature>
<comment type="subcellular location">
    <subcellularLocation>
        <location evidence="8">Cell membrane</location>
        <topology evidence="8">Multi-pass membrane protein</topology>
    </subcellularLocation>
</comment>
<evidence type="ECO:0000313" key="9">
    <source>
        <dbReference type="EMBL" id="NBH60072.1"/>
    </source>
</evidence>
<evidence type="ECO:0000256" key="3">
    <source>
        <dbReference type="ARBA" id="ARBA00022692"/>
    </source>
</evidence>
<keyword evidence="3 8" id="KW-0812">Transmembrane</keyword>
<evidence type="ECO:0000256" key="8">
    <source>
        <dbReference type="HAMAP-Rule" id="MF_01521"/>
    </source>
</evidence>
<evidence type="ECO:0000256" key="2">
    <source>
        <dbReference type="ARBA" id="ARBA00022475"/>
    </source>
</evidence>
<comment type="similarity">
    <text evidence="8">Belongs to the MntP (TC 9.B.29) family.</text>
</comment>
<feature type="transmembrane region" description="Helical" evidence="8">
    <location>
        <begin position="64"/>
        <end position="85"/>
    </location>
</feature>
<evidence type="ECO:0000313" key="10">
    <source>
        <dbReference type="Proteomes" id="UP000446866"/>
    </source>
</evidence>
<protein>
    <recommendedName>
        <fullName evidence="8">Putative manganese efflux pump MntP</fullName>
    </recommendedName>
</protein>
<keyword evidence="4 8" id="KW-1133">Transmembrane helix</keyword>
<reference evidence="9 10" key="1">
    <citation type="submission" date="2018-08" db="EMBL/GenBank/DDBJ databases">
        <title>Murine metabolic-syndrome-specific gut microbial biobank.</title>
        <authorList>
            <person name="Liu C."/>
        </authorList>
    </citation>
    <scope>NUCLEOTIDE SEQUENCE [LARGE SCALE GENOMIC DNA]</scope>
    <source>
        <strain evidence="9 10">28</strain>
    </source>
</reference>
<feature type="transmembrane region" description="Helical" evidence="8">
    <location>
        <begin position="36"/>
        <end position="58"/>
    </location>
</feature>
<proteinExistence type="inferred from homology"/>
<dbReference type="RefSeq" id="WP_160200376.1">
    <property type="nucleotide sequence ID" value="NZ_QXWK01000001.1"/>
</dbReference>
<evidence type="ECO:0000256" key="4">
    <source>
        <dbReference type="ARBA" id="ARBA00022989"/>
    </source>
</evidence>
<accession>A0A845QEQ8</accession>
<dbReference type="PANTHER" id="PTHR35529">
    <property type="entry name" value="MANGANESE EFFLUX PUMP MNTP-RELATED"/>
    <property type="match status" value="1"/>
</dbReference>
<feature type="transmembrane region" description="Helical" evidence="8">
    <location>
        <begin position="165"/>
        <end position="181"/>
    </location>
</feature>
<gene>
    <name evidence="8" type="primary">mntP</name>
    <name evidence="9" type="ORF">D0435_00085</name>
</gene>
<feature type="transmembrane region" description="Helical" evidence="8">
    <location>
        <begin position="106"/>
        <end position="125"/>
    </location>
</feature>
<dbReference type="InterPro" id="IPR003810">
    <property type="entry name" value="Mntp/YtaF"/>
</dbReference>
<dbReference type="InterPro" id="IPR022929">
    <property type="entry name" value="Put_MntP"/>
</dbReference>
<evidence type="ECO:0000256" key="1">
    <source>
        <dbReference type="ARBA" id="ARBA00022448"/>
    </source>
</evidence>